<feature type="region of interest" description="Disordered" evidence="1">
    <location>
        <begin position="1"/>
        <end position="30"/>
    </location>
</feature>
<reference evidence="2" key="2">
    <citation type="submission" date="2020-11" db="EMBL/GenBank/DDBJ databases">
        <authorList>
            <person name="McCartney M.A."/>
            <person name="Auch B."/>
            <person name="Kono T."/>
            <person name="Mallez S."/>
            <person name="Becker A."/>
            <person name="Gohl D.M."/>
            <person name="Silverstein K.A.T."/>
            <person name="Koren S."/>
            <person name="Bechman K.B."/>
            <person name="Herman A."/>
            <person name="Abrahante J.E."/>
            <person name="Garbe J."/>
        </authorList>
    </citation>
    <scope>NUCLEOTIDE SEQUENCE</scope>
    <source>
        <strain evidence="2">Duluth1</strain>
        <tissue evidence="2">Whole animal</tissue>
    </source>
</reference>
<keyword evidence="3" id="KW-1185">Reference proteome</keyword>
<evidence type="ECO:0000256" key="1">
    <source>
        <dbReference type="SAM" id="MobiDB-lite"/>
    </source>
</evidence>
<organism evidence="2 3">
    <name type="scientific">Dreissena polymorpha</name>
    <name type="common">Zebra mussel</name>
    <name type="synonym">Mytilus polymorpha</name>
    <dbReference type="NCBI Taxonomy" id="45954"/>
    <lineage>
        <taxon>Eukaryota</taxon>
        <taxon>Metazoa</taxon>
        <taxon>Spiralia</taxon>
        <taxon>Lophotrochozoa</taxon>
        <taxon>Mollusca</taxon>
        <taxon>Bivalvia</taxon>
        <taxon>Autobranchia</taxon>
        <taxon>Heteroconchia</taxon>
        <taxon>Euheterodonta</taxon>
        <taxon>Imparidentia</taxon>
        <taxon>Neoheterodontei</taxon>
        <taxon>Myida</taxon>
        <taxon>Dreissenoidea</taxon>
        <taxon>Dreissenidae</taxon>
        <taxon>Dreissena</taxon>
    </lineage>
</organism>
<dbReference type="Proteomes" id="UP000828390">
    <property type="component" value="Unassembled WGS sequence"/>
</dbReference>
<name>A0A9D4J9Q0_DREPO</name>
<feature type="compositionally biased region" description="Basic and acidic residues" evidence="1">
    <location>
        <begin position="9"/>
        <end position="30"/>
    </location>
</feature>
<sequence>MGFQGDQQNEPRRQAPTDISQEDKHLTNWKDLTEVEVKTEEAQISKSVASNPMSDKFSTVNRKLEEYLLSGFVENIAHANSLPGMPNIAITETKKRSMPTTMESCSEYLVTFCESVQFPCGPVPFPM</sequence>
<protein>
    <submittedName>
        <fullName evidence="2">Uncharacterized protein</fullName>
    </submittedName>
</protein>
<evidence type="ECO:0000313" key="3">
    <source>
        <dbReference type="Proteomes" id="UP000828390"/>
    </source>
</evidence>
<gene>
    <name evidence="2" type="ORF">DPMN_133368</name>
</gene>
<dbReference type="AlphaFoldDB" id="A0A9D4J9Q0"/>
<proteinExistence type="predicted"/>
<comment type="caution">
    <text evidence="2">The sequence shown here is derived from an EMBL/GenBank/DDBJ whole genome shotgun (WGS) entry which is preliminary data.</text>
</comment>
<dbReference type="EMBL" id="JAIWYP010000006">
    <property type="protein sequence ID" value="KAH3805071.1"/>
    <property type="molecule type" value="Genomic_DNA"/>
</dbReference>
<accession>A0A9D4J9Q0</accession>
<evidence type="ECO:0000313" key="2">
    <source>
        <dbReference type="EMBL" id="KAH3805071.1"/>
    </source>
</evidence>
<reference evidence="2" key="1">
    <citation type="journal article" date="2019" name="bioRxiv">
        <title>The Genome of the Zebra Mussel, Dreissena polymorpha: A Resource for Invasive Species Research.</title>
        <authorList>
            <person name="McCartney M.A."/>
            <person name="Auch B."/>
            <person name="Kono T."/>
            <person name="Mallez S."/>
            <person name="Zhang Y."/>
            <person name="Obille A."/>
            <person name="Becker A."/>
            <person name="Abrahante J.E."/>
            <person name="Garbe J."/>
            <person name="Badalamenti J.P."/>
            <person name="Herman A."/>
            <person name="Mangelson H."/>
            <person name="Liachko I."/>
            <person name="Sullivan S."/>
            <person name="Sone E.D."/>
            <person name="Koren S."/>
            <person name="Silverstein K.A.T."/>
            <person name="Beckman K.B."/>
            <person name="Gohl D.M."/>
        </authorList>
    </citation>
    <scope>NUCLEOTIDE SEQUENCE</scope>
    <source>
        <strain evidence="2">Duluth1</strain>
        <tissue evidence="2">Whole animal</tissue>
    </source>
</reference>